<dbReference type="EMBL" id="UZAL01027846">
    <property type="protein sequence ID" value="VDP36102.1"/>
    <property type="molecule type" value="Genomic_DNA"/>
</dbReference>
<evidence type="ECO:0000313" key="2">
    <source>
        <dbReference type="Proteomes" id="UP000269396"/>
    </source>
</evidence>
<dbReference type="Proteomes" id="UP000269396">
    <property type="component" value="Unassembled WGS sequence"/>
</dbReference>
<accession>A0A183NXK9</accession>
<organism evidence="1 2">
    <name type="scientific">Schistosoma mattheei</name>
    <dbReference type="NCBI Taxonomy" id="31246"/>
    <lineage>
        <taxon>Eukaryota</taxon>
        <taxon>Metazoa</taxon>
        <taxon>Spiralia</taxon>
        <taxon>Lophotrochozoa</taxon>
        <taxon>Platyhelminthes</taxon>
        <taxon>Trematoda</taxon>
        <taxon>Digenea</taxon>
        <taxon>Strigeidida</taxon>
        <taxon>Schistosomatoidea</taxon>
        <taxon>Schistosomatidae</taxon>
        <taxon>Schistosoma</taxon>
    </lineage>
</organism>
<sequence>MLPYTGHEEENAPNTQKVALVLSMEARNALVGWESHGSRIIKASFKTKEEDLLKEKETTVDDNRKGIKEALTSTCQEVLSLKKHHHSEWITMETLDSIKERKNKKAAIYNSRTRAEKVQALAEYIEANKESVQQSFAELGERRAETWKTTTTIIKKVQVFINGCLLKIPSATAFCGRGQTSFQMKRKLVTDDGN</sequence>
<protein>
    <submittedName>
        <fullName evidence="1">Uncharacterized protein</fullName>
    </submittedName>
</protein>
<proteinExistence type="predicted"/>
<name>A0A183NXK9_9TREM</name>
<gene>
    <name evidence="1" type="ORF">SMTD_LOCUS6845</name>
</gene>
<evidence type="ECO:0000313" key="1">
    <source>
        <dbReference type="EMBL" id="VDP36102.1"/>
    </source>
</evidence>
<keyword evidence="2" id="KW-1185">Reference proteome</keyword>
<dbReference type="AlphaFoldDB" id="A0A183NXK9"/>
<reference evidence="1 2" key="1">
    <citation type="submission" date="2018-11" db="EMBL/GenBank/DDBJ databases">
        <authorList>
            <consortium name="Pathogen Informatics"/>
        </authorList>
    </citation>
    <scope>NUCLEOTIDE SEQUENCE [LARGE SCALE GENOMIC DNA]</scope>
    <source>
        <strain>Denwood</strain>
        <strain evidence="2">Zambia</strain>
    </source>
</reference>